<evidence type="ECO:0008006" key="4">
    <source>
        <dbReference type="Google" id="ProtNLM"/>
    </source>
</evidence>
<accession>A0ABN7AYI8</accession>
<keyword evidence="3" id="KW-1185">Reference proteome</keyword>
<protein>
    <recommendedName>
        <fullName evidence="4">Stathmin</fullName>
    </recommendedName>
</protein>
<gene>
    <name evidence="2" type="ORF">NTJ_08735</name>
</gene>
<sequence length="74" mass="8269">MKVRVVPTAEEIAQERTRENLERVIRAKEQKKRAKLDMLLAMKNMANAAENEGDVDDLSIDNSGDAEENVDAPS</sequence>
<dbReference type="Proteomes" id="UP001307889">
    <property type="component" value="Chromosome 6"/>
</dbReference>
<name>A0ABN7AYI8_9HEMI</name>
<evidence type="ECO:0000256" key="1">
    <source>
        <dbReference type="SAM" id="MobiDB-lite"/>
    </source>
</evidence>
<proteinExistence type="predicted"/>
<reference evidence="2 3" key="1">
    <citation type="submission" date="2023-09" db="EMBL/GenBank/DDBJ databases">
        <title>Nesidiocoris tenuis whole genome shotgun sequence.</title>
        <authorList>
            <person name="Shibata T."/>
            <person name="Shimoda M."/>
            <person name="Kobayashi T."/>
            <person name="Uehara T."/>
        </authorList>
    </citation>
    <scope>NUCLEOTIDE SEQUENCE [LARGE SCALE GENOMIC DNA]</scope>
    <source>
        <strain evidence="2 3">Japan</strain>
    </source>
</reference>
<dbReference type="EMBL" id="AP028914">
    <property type="protein sequence ID" value="BES95926.1"/>
    <property type="molecule type" value="Genomic_DNA"/>
</dbReference>
<evidence type="ECO:0000313" key="2">
    <source>
        <dbReference type="EMBL" id="BES95926.1"/>
    </source>
</evidence>
<feature type="region of interest" description="Disordered" evidence="1">
    <location>
        <begin position="49"/>
        <end position="74"/>
    </location>
</feature>
<evidence type="ECO:0000313" key="3">
    <source>
        <dbReference type="Proteomes" id="UP001307889"/>
    </source>
</evidence>
<organism evidence="2 3">
    <name type="scientific">Nesidiocoris tenuis</name>
    <dbReference type="NCBI Taxonomy" id="355587"/>
    <lineage>
        <taxon>Eukaryota</taxon>
        <taxon>Metazoa</taxon>
        <taxon>Ecdysozoa</taxon>
        <taxon>Arthropoda</taxon>
        <taxon>Hexapoda</taxon>
        <taxon>Insecta</taxon>
        <taxon>Pterygota</taxon>
        <taxon>Neoptera</taxon>
        <taxon>Paraneoptera</taxon>
        <taxon>Hemiptera</taxon>
        <taxon>Heteroptera</taxon>
        <taxon>Panheteroptera</taxon>
        <taxon>Cimicomorpha</taxon>
        <taxon>Miridae</taxon>
        <taxon>Dicyphina</taxon>
        <taxon>Nesidiocoris</taxon>
    </lineage>
</organism>
<feature type="compositionally biased region" description="Acidic residues" evidence="1">
    <location>
        <begin position="51"/>
        <end position="74"/>
    </location>
</feature>